<organism evidence="1 2">
    <name type="scientific">Talaromyces atroroseus</name>
    <dbReference type="NCBI Taxonomy" id="1441469"/>
    <lineage>
        <taxon>Eukaryota</taxon>
        <taxon>Fungi</taxon>
        <taxon>Dikarya</taxon>
        <taxon>Ascomycota</taxon>
        <taxon>Pezizomycotina</taxon>
        <taxon>Eurotiomycetes</taxon>
        <taxon>Eurotiomycetidae</taxon>
        <taxon>Eurotiales</taxon>
        <taxon>Trichocomaceae</taxon>
        <taxon>Talaromyces</taxon>
        <taxon>Talaromyces sect. Trachyspermi</taxon>
    </lineage>
</organism>
<gene>
    <name evidence="1" type="ORF">UA08_05961</name>
</gene>
<accession>A0A225AW20</accession>
<evidence type="ECO:0000313" key="1">
    <source>
        <dbReference type="EMBL" id="OKL59156.1"/>
    </source>
</evidence>
<comment type="caution">
    <text evidence="1">The sequence shown here is derived from an EMBL/GenBank/DDBJ whole genome shotgun (WGS) entry which is preliminary data.</text>
</comment>
<protein>
    <submittedName>
        <fullName evidence="1">Uncharacterized protein</fullName>
    </submittedName>
</protein>
<dbReference type="Proteomes" id="UP000214365">
    <property type="component" value="Unassembled WGS sequence"/>
</dbReference>
<evidence type="ECO:0000313" key="2">
    <source>
        <dbReference type="Proteomes" id="UP000214365"/>
    </source>
</evidence>
<proteinExistence type="predicted"/>
<dbReference type="GeneID" id="31005717"/>
<dbReference type="EMBL" id="LFMY01000008">
    <property type="protein sequence ID" value="OKL59156.1"/>
    <property type="molecule type" value="Genomic_DNA"/>
</dbReference>
<reference evidence="1 2" key="1">
    <citation type="submission" date="2015-06" db="EMBL/GenBank/DDBJ databases">
        <title>Talaromyces atroroseus IBT 11181 draft genome.</title>
        <authorList>
            <person name="Rasmussen K.B."/>
            <person name="Rasmussen S."/>
            <person name="Petersen B."/>
            <person name="Sicheritz-Ponten T."/>
            <person name="Mortensen U.H."/>
            <person name="Thrane U."/>
        </authorList>
    </citation>
    <scope>NUCLEOTIDE SEQUENCE [LARGE SCALE GENOMIC DNA]</scope>
    <source>
        <strain evidence="1 2">IBT 11181</strain>
    </source>
</reference>
<keyword evidence="2" id="KW-1185">Reference proteome</keyword>
<sequence>MATPQEAQYLSTPIMKAYVRSVFEDKEDDRHPLQAKIDSFVQKVVDHYFTIPGLISETQSYPDSKTSLQRTNITISLSYRGKLKKVVVIEAKRFPRPQGELRPNWYITRQSVWNKAKTQLRKYFELSRKRDKWSKDMLKVNSHKLGDYQAPSLSEEDQKRKYFSIRVDSLLVEEVLLDIKALVMPGLRDLNAQP</sequence>
<dbReference type="AlphaFoldDB" id="A0A225AW20"/>
<dbReference type="RefSeq" id="XP_020119277.1">
    <property type="nucleotide sequence ID" value="XM_020268289.1"/>
</dbReference>
<name>A0A225AW20_TALAT</name>